<accession>A0A814NXP2</accession>
<reference evidence="1" key="1">
    <citation type="submission" date="2021-02" db="EMBL/GenBank/DDBJ databases">
        <authorList>
            <person name="Nowell W R."/>
        </authorList>
    </citation>
    <scope>NUCLEOTIDE SEQUENCE</scope>
    <source>
        <strain evidence="1">Ploen Becks lab</strain>
    </source>
</reference>
<keyword evidence="2" id="KW-1185">Reference proteome</keyword>
<gene>
    <name evidence="1" type="ORF">OXX778_LOCUS21096</name>
</gene>
<evidence type="ECO:0000313" key="1">
    <source>
        <dbReference type="EMBL" id="CAF1099939.1"/>
    </source>
</evidence>
<name>A0A814NXP2_9BILA</name>
<organism evidence="1 2">
    <name type="scientific">Brachionus calyciflorus</name>
    <dbReference type="NCBI Taxonomy" id="104777"/>
    <lineage>
        <taxon>Eukaryota</taxon>
        <taxon>Metazoa</taxon>
        <taxon>Spiralia</taxon>
        <taxon>Gnathifera</taxon>
        <taxon>Rotifera</taxon>
        <taxon>Eurotatoria</taxon>
        <taxon>Monogononta</taxon>
        <taxon>Pseudotrocha</taxon>
        <taxon>Ploima</taxon>
        <taxon>Brachionidae</taxon>
        <taxon>Brachionus</taxon>
    </lineage>
</organism>
<sequence>MIENDVGALHYTVFLENFNSSKQEILSRWSQFNELSDFKLYFESKWLEGQWLNWPLFTFPAGFSTTNNNTEGFSKTIKNIYTSYERSTILEGCNVFKRMVIDLSLSQVKFDLAIQRKKSIVKEAEVLNLSDFLIIDRISAYRVANGQNK</sequence>
<protein>
    <submittedName>
        <fullName evidence="1">Uncharacterized protein</fullName>
    </submittedName>
</protein>
<dbReference type="AlphaFoldDB" id="A0A814NXP2"/>
<evidence type="ECO:0000313" key="2">
    <source>
        <dbReference type="Proteomes" id="UP000663879"/>
    </source>
</evidence>
<comment type="caution">
    <text evidence="1">The sequence shown here is derived from an EMBL/GenBank/DDBJ whole genome shotgun (WGS) entry which is preliminary data.</text>
</comment>
<dbReference type="OrthoDB" id="124578at2759"/>
<proteinExistence type="predicted"/>
<dbReference type="EMBL" id="CAJNOC010007491">
    <property type="protein sequence ID" value="CAF1099939.1"/>
    <property type="molecule type" value="Genomic_DNA"/>
</dbReference>
<dbReference type="Proteomes" id="UP000663879">
    <property type="component" value="Unassembled WGS sequence"/>
</dbReference>